<dbReference type="GO" id="GO:0006915">
    <property type="term" value="P:apoptotic process"/>
    <property type="evidence" value="ECO:0007669"/>
    <property type="project" value="UniProtKB-UniRule"/>
</dbReference>
<evidence type="ECO:0000256" key="10">
    <source>
        <dbReference type="ARBA" id="ARBA00022853"/>
    </source>
</evidence>
<evidence type="ECO:0000313" key="20">
    <source>
        <dbReference type="Proteomes" id="UP000322234"/>
    </source>
</evidence>
<dbReference type="Proteomes" id="UP000322234">
    <property type="component" value="Unassembled WGS sequence"/>
</dbReference>
<dbReference type="GO" id="GO:0070531">
    <property type="term" value="C:BRCA1-A complex"/>
    <property type="evidence" value="ECO:0007669"/>
    <property type="project" value="UniProtKB-UniRule"/>
</dbReference>
<reference evidence="19" key="1">
    <citation type="submission" date="2019-10" db="EMBL/GenBank/DDBJ databases">
        <title>The sequence and de novo assembly of the wild yak genome.</title>
        <authorList>
            <person name="Liu Y."/>
        </authorList>
    </citation>
    <scope>NUCLEOTIDE SEQUENCE [LARGE SCALE GENOMIC DNA]</scope>
    <source>
        <strain evidence="19">WY2019</strain>
    </source>
</reference>
<comment type="subcellular location">
    <subcellularLocation>
        <location evidence="16">Cytoplasm</location>
    </subcellularLocation>
    <subcellularLocation>
        <location evidence="1 16">Nucleus</location>
    </subcellularLocation>
    <text evidence="16">Localizes at sites of DNA damage at double-strand breaks (DSBs).</text>
</comment>
<comment type="domain">
    <text evidence="16">Contains 2 ubiquitin-conjugating enzyme family-like (UEV-like) regions. These regions lack the critical Cys residues required for ubiquitination but retain the ability to bind ubiquitin.</text>
</comment>
<keyword evidence="10 16" id="KW-0156">Chromatin regulator</keyword>
<proteinExistence type="inferred from homology"/>
<dbReference type="GO" id="GO:0045739">
    <property type="term" value="P:positive regulation of DNA repair"/>
    <property type="evidence" value="ECO:0007669"/>
    <property type="project" value="UniProtKB-UniRule"/>
</dbReference>
<dbReference type="GO" id="GO:0051301">
    <property type="term" value="P:cell division"/>
    <property type="evidence" value="ECO:0007669"/>
    <property type="project" value="UniProtKB-UniRule"/>
</dbReference>
<comment type="caution">
    <text evidence="19">The sequence shown here is derived from an EMBL/GenBank/DDBJ whole genome shotgun (WGS) entry which is preliminary data.</text>
</comment>
<keyword evidence="3 16" id="KW-0963">Cytoplasm</keyword>
<dbReference type="EMBL" id="VBQZ03000040">
    <property type="protein sequence ID" value="MXQ87697.1"/>
    <property type="molecule type" value="Genomic_DNA"/>
</dbReference>
<keyword evidence="12 16" id="KW-0539">Nucleus</keyword>
<dbReference type="GO" id="GO:0031593">
    <property type="term" value="F:polyubiquitin modification-dependent protein binding"/>
    <property type="evidence" value="ECO:0007669"/>
    <property type="project" value="UniProtKB-UniRule"/>
</dbReference>
<evidence type="ECO:0000256" key="2">
    <source>
        <dbReference type="ARBA" id="ARBA00019438"/>
    </source>
</evidence>
<evidence type="ECO:0000256" key="7">
    <source>
        <dbReference type="ARBA" id="ARBA00022763"/>
    </source>
</evidence>
<keyword evidence="17" id="KW-0175">Coiled coil</keyword>
<dbReference type="Pfam" id="PF06113">
    <property type="entry name" value="BRE"/>
    <property type="match status" value="1"/>
</dbReference>
<keyword evidence="13 16" id="KW-0131">Cell cycle</keyword>
<dbReference type="GO" id="GO:0005737">
    <property type="term" value="C:cytoplasm"/>
    <property type="evidence" value="ECO:0007669"/>
    <property type="project" value="UniProtKB-SubCell"/>
</dbReference>
<organism evidence="19 20">
    <name type="scientific">Bos mutus</name>
    <name type="common">wild yak</name>
    <dbReference type="NCBI Taxonomy" id="72004"/>
    <lineage>
        <taxon>Eukaryota</taxon>
        <taxon>Metazoa</taxon>
        <taxon>Chordata</taxon>
        <taxon>Craniata</taxon>
        <taxon>Vertebrata</taxon>
        <taxon>Euteleostomi</taxon>
        <taxon>Mammalia</taxon>
        <taxon>Eutheria</taxon>
        <taxon>Laurasiatheria</taxon>
        <taxon>Artiodactyla</taxon>
        <taxon>Ruminantia</taxon>
        <taxon>Pecora</taxon>
        <taxon>Bovidae</taxon>
        <taxon>Bovinae</taxon>
        <taxon>Bos</taxon>
    </lineage>
</organism>
<sequence length="577" mass="64779">MLPLGEITSPVYFPRAPYDVDVTHQDATPFRSMTQVKMSPEVALNRISPMLSPFISSVVRNGKVGLDATNCLRITDLKSGCTSLTPGPNCDRFKLHIPYAGETLKWDIIFNAQYPELPPDFIFGEDAEFLPDPSALHNLASWNPSNPECLLLVVKELVQQYHQFQCSRLRESSRLMFEYQTLLEEPQYGENMEIYAGKKNNWTGEFSARFLLKLPVDFSNIPTYLLKDVNEDPGEDVALLSVSFEDTEATQVYPKLYLSPRIEHALGGSSALHIPAFPGGGCLIDYVPQVCHLLTNKVQYVIQGYHKRREYIAAFLSHFGTGVVEYDAEGFTKLTLLLMWKDFCFLVHTHLLPALSIMATFLALWQIKIKAFTAAWRVSPAAARTLERTVHLLWEIPPWGVTFGLLVTSETIVFLSCYACSTITKSVRPCSGYEETVVSPYQLKQGGRIKVIKLAPVCRTDREAIPGGRESLLNYFRCWPTDRESTTLTLQELRCRLDKADQRQREEARERDHTEAGLAMVRSGQGKGAEINKGTEINKVCDQGANGTHMPVALGTSAPPQRHVSSLTEQFWGSGSW</sequence>
<dbReference type="PANTHER" id="PTHR15189:SF7">
    <property type="entry name" value="BRISC AND BRCA1-A COMPLEX MEMBER 2"/>
    <property type="match status" value="1"/>
</dbReference>
<keyword evidence="5 16" id="KW-0053">Apoptosis</keyword>
<evidence type="ECO:0000256" key="11">
    <source>
        <dbReference type="ARBA" id="ARBA00023204"/>
    </source>
</evidence>
<keyword evidence="7 16" id="KW-0227">DNA damage</keyword>
<comment type="subunit">
    <text evidence="16">Component of the ARISC complex. Component of the BRCA1-A complex. Component of the BRISC complex. Binds polyubiquitin.</text>
</comment>
<evidence type="ECO:0000313" key="19">
    <source>
        <dbReference type="EMBL" id="MXQ87697.1"/>
    </source>
</evidence>
<dbReference type="GO" id="GO:0006302">
    <property type="term" value="P:double-strand break repair"/>
    <property type="evidence" value="ECO:0007669"/>
    <property type="project" value="UniProtKB-UniRule"/>
</dbReference>
<evidence type="ECO:0000256" key="17">
    <source>
        <dbReference type="SAM" id="Coils"/>
    </source>
</evidence>
<name>A0A6B0RGB1_9CETA</name>
<evidence type="ECO:0000256" key="13">
    <source>
        <dbReference type="ARBA" id="ARBA00023306"/>
    </source>
</evidence>
<comment type="function">
    <text evidence="16">May play a role in homeostasis or cellular differentiation in cells of neural, epithelial and germline origins. May also act as a death receptor-associated anti-apoptotic protein, which inhibits the mitochondrial apoptotic pathway.</text>
</comment>
<evidence type="ECO:0000256" key="14">
    <source>
        <dbReference type="ARBA" id="ARBA00025766"/>
    </source>
</evidence>
<dbReference type="PANTHER" id="PTHR15189">
    <property type="entry name" value="BRISC AND BRCA1-A COMPLEX MEMBER 2"/>
    <property type="match status" value="1"/>
</dbReference>
<protein>
    <recommendedName>
        <fullName evidence="2 16">BRISC and BRCA1-A complex member 2</fullName>
    </recommendedName>
</protein>
<keyword evidence="8 16" id="KW-0498">Mitosis</keyword>
<keyword evidence="6" id="KW-0677">Repeat</keyword>
<dbReference type="GO" id="GO:0006325">
    <property type="term" value="P:chromatin organization"/>
    <property type="evidence" value="ECO:0007669"/>
    <property type="project" value="UniProtKB-UniRule"/>
</dbReference>
<keyword evidence="4 16" id="KW-0132">Cell division</keyword>
<dbReference type="GO" id="GO:0010212">
    <property type="term" value="P:response to ionizing radiation"/>
    <property type="evidence" value="ECO:0007669"/>
    <property type="project" value="UniProtKB-UniRule"/>
</dbReference>
<evidence type="ECO:0000256" key="3">
    <source>
        <dbReference type="ARBA" id="ARBA00022490"/>
    </source>
</evidence>
<feature type="region of interest" description="Disordered" evidence="18">
    <location>
        <begin position="555"/>
        <end position="577"/>
    </location>
</feature>
<comment type="similarity">
    <text evidence="14 16">Belongs to the BABAM2 family.</text>
</comment>
<evidence type="ECO:0000256" key="12">
    <source>
        <dbReference type="ARBA" id="ARBA00023242"/>
    </source>
</evidence>
<feature type="compositionally biased region" description="Polar residues" evidence="18">
    <location>
        <begin position="563"/>
        <end position="577"/>
    </location>
</feature>
<evidence type="ECO:0000256" key="15">
    <source>
        <dbReference type="ARBA" id="ARBA00046899"/>
    </source>
</evidence>
<dbReference type="GO" id="GO:0070552">
    <property type="term" value="C:BRISC complex"/>
    <property type="evidence" value="ECO:0007669"/>
    <property type="project" value="UniProtKB-UniRule"/>
</dbReference>
<keyword evidence="9 16" id="KW-0833">Ubl conjugation pathway</keyword>
<evidence type="ECO:0000256" key="16">
    <source>
        <dbReference type="RuleBase" id="RU368019"/>
    </source>
</evidence>
<keyword evidence="11 16" id="KW-0234">DNA repair</keyword>
<dbReference type="AlphaFoldDB" id="A0A6B0RGB1"/>
<evidence type="ECO:0000256" key="1">
    <source>
        <dbReference type="ARBA" id="ARBA00004123"/>
    </source>
</evidence>
<evidence type="ECO:0000256" key="6">
    <source>
        <dbReference type="ARBA" id="ARBA00022737"/>
    </source>
</evidence>
<dbReference type="GO" id="GO:0007095">
    <property type="term" value="P:mitotic G2 DNA damage checkpoint signaling"/>
    <property type="evidence" value="ECO:0007669"/>
    <property type="project" value="UniProtKB-UniRule"/>
</dbReference>
<comment type="subunit">
    <text evidence="15">Component of the ARISC complex, at least composed of UIMC1/RAP80, ABRAXAS1, BRCC3/BRCC36, BABAM2 and BABAM1/NBA1. Component of the BRCA1-A complex, at least composed of BRCA1, BARD1, UIMC1/RAP80, ABRAXAS1, BRCC3/BRCC36, BABAM2 and BABAM1/NBA1. In the BRCA1-A complex, interacts directly with ABRAXAS1, BRCC3/BRCC36 and BABAM1/NBA1. Binds polyubiquitin. Component of the BRISC complex, at least composed of ABRAXAS2, BRCC3/BRCC36, BABAM2 and BABAM1/NBA1. Identified in a complex with SHMT2 and the other subunits of the BRISC complex. Component of the BRCA1/BRCA2 containing complex (BRCC), which also contains BRCA1, BRCA2, BARD1, BRCC3/BRCC36 and RAD51. BRCC is a ubiquitin E3 ligase complex that enhances cellular survival following DNA damage. May interact with FAS and TNFRSF1A.</text>
</comment>
<evidence type="ECO:0000256" key="4">
    <source>
        <dbReference type="ARBA" id="ARBA00022618"/>
    </source>
</evidence>
<feature type="coiled-coil region" evidence="17">
    <location>
        <begin position="483"/>
        <end position="510"/>
    </location>
</feature>
<accession>A0A6B0RGB1</accession>
<evidence type="ECO:0000256" key="18">
    <source>
        <dbReference type="SAM" id="MobiDB-lite"/>
    </source>
</evidence>
<evidence type="ECO:0000256" key="8">
    <source>
        <dbReference type="ARBA" id="ARBA00022776"/>
    </source>
</evidence>
<evidence type="ECO:0000256" key="9">
    <source>
        <dbReference type="ARBA" id="ARBA00022786"/>
    </source>
</evidence>
<dbReference type="CDD" id="cd23664">
    <property type="entry name" value="BRE"/>
    <property type="match status" value="1"/>
</dbReference>
<gene>
    <name evidence="19" type="ORF">E5288_WYG018125</name>
</gene>
<dbReference type="InterPro" id="IPR010358">
    <property type="entry name" value="BRE"/>
</dbReference>
<keyword evidence="20" id="KW-1185">Reference proteome</keyword>
<evidence type="ECO:0000256" key="5">
    <source>
        <dbReference type="ARBA" id="ARBA00022703"/>
    </source>
</evidence>